<feature type="region of interest" description="Disordered" evidence="1">
    <location>
        <begin position="268"/>
        <end position="288"/>
    </location>
</feature>
<comment type="caution">
    <text evidence="3">The sequence shown here is derived from an EMBL/GenBank/DDBJ whole genome shotgun (WGS) entry which is preliminary data.</text>
</comment>
<proteinExistence type="predicted"/>
<feature type="transmembrane region" description="Helical" evidence="2">
    <location>
        <begin position="21"/>
        <end position="50"/>
    </location>
</feature>
<dbReference type="EMBL" id="JANVAD010000005">
    <property type="protein sequence ID" value="MCS6523201.1"/>
    <property type="molecule type" value="Genomic_DNA"/>
</dbReference>
<evidence type="ECO:0000313" key="3">
    <source>
        <dbReference type="EMBL" id="MCS6523201.1"/>
    </source>
</evidence>
<accession>A0ABT2HIY2</accession>
<feature type="compositionally biased region" description="Basic and acidic residues" evidence="1">
    <location>
        <begin position="277"/>
        <end position="288"/>
    </location>
</feature>
<name>A0ABT2HIY2_9MICO</name>
<keyword evidence="4" id="KW-1185">Reference proteome</keyword>
<protein>
    <submittedName>
        <fullName evidence="3">DUF3592 domain-containing protein</fullName>
    </submittedName>
</protein>
<keyword evidence="2" id="KW-1133">Transmembrane helix</keyword>
<evidence type="ECO:0000256" key="2">
    <source>
        <dbReference type="SAM" id="Phobius"/>
    </source>
</evidence>
<organism evidence="3 4">
    <name type="scientific">Curtobacterium citreum</name>
    <dbReference type="NCBI Taxonomy" id="2036"/>
    <lineage>
        <taxon>Bacteria</taxon>
        <taxon>Bacillati</taxon>
        <taxon>Actinomycetota</taxon>
        <taxon>Actinomycetes</taxon>
        <taxon>Micrococcales</taxon>
        <taxon>Microbacteriaceae</taxon>
        <taxon>Curtobacterium</taxon>
    </lineage>
</organism>
<dbReference type="RefSeq" id="WP_141860215.1">
    <property type="nucleotide sequence ID" value="NZ_BMNV01000007.1"/>
</dbReference>
<keyword evidence="2" id="KW-0472">Membrane</keyword>
<evidence type="ECO:0000256" key="1">
    <source>
        <dbReference type="SAM" id="MobiDB-lite"/>
    </source>
</evidence>
<dbReference type="GeneID" id="95322966"/>
<sequence>MSTVDPQQARREREARFRRTPLALAMTVLGGLLVVAAGAVGGAAIGQFVLVFRMMNLNSVFSHSPDPDTALWAAPVAVVGTLVAAAVYTRWNHRWSGRTSDVAGIGVLPLWLVGAAAFLWWTTQTQWPAPDRVGTEVDPTFGHDQAWSVGDWVWYATVWLLPALVTVFAVLACVAGGVTRLGRGSRRARLTDVLQQGSRTTGEVTAVSGATTPDAARTLLRWTFTFVDLQGVRRWVERTEGFAPGEGPELGRAVTVLYDPARPGDRKRIFASTGKGQDPEEFLRPGTT</sequence>
<gene>
    <name evidence="3" type="ORF">NYQ28_11550</name>
</gene>
<reference evidence="3 4" key="1">
    <citation type="submission" date="2022-08" db="EMBL/GenBank/DDBJ databases">
        <title>Taxonomy of Curtobacterium flaccumfaciens.</title>
        <authorList>
            <person name="Osdaghi E."/>
            <person name="Taghavi S.M."/>
            <person name="Hamidizade M."/>
            <person name="Abachi H."/>
            <person name="Fazliarab A."/>
            <person name="Baeyen S."/>
            <person name="Portier P."/>
            <person name="Van Vaerenbergh J."/>
            <person name="Jacques M.-A."/>
        </authorList>
    </citation>
    <scope>NUCLEOTIDE SEQUENCE [LARGE SCALE GENOMIC DNA]</scope>
    <source>
        <strain evidence="3 4">LMG8786T</strain>
    </source>
</reference>
<feature type="transmembrane region" description="Helical" evidence="2">
    <location>
        <begin position="70"/>
        <end position="89"/>
    </location>
</feature>
<feature type="transmembrane region" description="Helical" evidence="2">
    <location>
        <begin position="152"/>
        <end position="179"/>
    </location>
</feature>
<keyword evidence="2" id="KW-0812">Transmembrane</keyword>
<dbReference type="Proteomes" id="UP001652264">
    <property type="component" value="Unassembled WGS sequence"/>
</dbReference>
<evidence type="ECO:0000313" key="4">
    <source>
        <dbReference type="Proteomes" id="UP001652264"/>
    </source>
</evidence>
<feature type="transmembrane region" description="Helical" evidence="2">
    <location>
        <begin position="101"/>
        <end position="121"/>
    </location>
</feature>